<comment type="caution">
    <text evidence="1">The sequence shown here is derived from an EMBL/GenBank/DDBJ whole genome shotgun (WGS) entry which is preliminary data.</text>
</comment>
<protein>
    <submittedName>
        <fullName evidence="1">Uncharacterized protein</fullName>
    </submittedName>
</protein>
<accession>M7MZ00</accession>
<gene>
    <name evidence="1" type="ORF">D778_00369</name>
</gene>
<evidence type="ECO:0000313" key="2">
    <source>
        <dbReference type="Proteomes" id="UP000012024"/>
    </source>
</evidence>
<dbReference type="EMBL" id="ANLA01000014">
    <property type="protein sequence ID" value="EMQ94729.1"/>
    <property type="molecule type" value="Genomic_DNA"/>
</dbReference>
<sequence length="54" mass="6099">MDRILSKESSNMVSISTVLKSLGIKVASSLQETIKPQIKTKQIILLILKIFQER</sequence>
<keyword evidence="2" id="KW-1185">Reference proteome</keyword>
<dbReference type="Proteomes" id="UP000012024">
    <property type="component" value="Unassembled WGS sequence"/>
</dbReference>
<evidence type="ECO:0000313" key="1">
    <source>
        <dbReference type="EMBL" id="EMQ94729.1"/>
    </source>
</evidence>
<reference evidence="1 2" key="1">
    <citation type="submission" date="2012-12" db="EMBL/GenBank/DDBJ databases">
        <title>Genome assembly of Formosa sp. AK20.</title>
        <authorList>
            <person name="Kumar R."/>
            <person name="Khatri I."/>
            <person name="Vaidya B."/>
            <person name="Subramanian S."/>
            <person name="Pinnaka A."/>
        </authorList>
    </citation>
    <scope>NUCLEOTIDE SEQUENCE [LARGE SCALE GENOMIC DNA]</scope>
    <source>
        <strain evidence="1 2">AK20</strain>
    </source>
</reference>
<proteinExistence type="predicted"/>
<name>M7MZ00_9FLAO</name>
<organism evidence="1 2">
    <name type="scientific">Xanthomarina gelatinilytica</name>
    <dbReference type="NCBI Taxonomy" id="1137281"/>
    <lineage>
        <taxon>Bacteria</taxon>
        <taxon>Pseudomonadati</taxon>
        <taxon>Bacteroidota</taxon>
        <taxon>Flavobacteriia</taxon>
        <taxon>Flavobacteriales</taxon>
        <taxon>Flavobacteriaceae</taxon>
        <taxon>Xanthomarina</taxon>
    </lineage>
</organism>
<dbReference type="AlphaFoldDB" id="M7MZ00"/>